<accession>A0A8R1E7M7</accession>
<sequence>MTGNPCWKNTFRKTPQFVCPSSTTSQYPLLFVPRSPSHPHINFYPTPQAQSATYSNVQAYHRCCPLSQS</sequence>
<evidence type="ECO:0000313" key="2">
    <source>
        <dbReference type="Proteomes" id="UP000005237"/>
    </source>
</evidence>
<dbReference type="Proteomes" id="UP000005237">
    <property type="component" value="Unassembled WGS sequence"/>
</dbReference>
<reference evidence="1" key="2">
    <citation type="submission" date="2022-06" db="UniProtKB">
        <authorList>
            <consortium name="EnsemblMetazoa"/>
        </authorList>
    </citation>
    <scope>IDENTIFICATION</scope>
    <source>
        <strain evidence="1">DF5081</strain>
    </source>
</reference>
<name>A0A8R1E7M7_CAEJA</name>
<protein>
    <submittedName>
        <fullName evidence="1">Uncharacterized protein</fullName>
    </submittedName>
</protein>
<dbReference type="EnsemblMetazoa" id="CJA27478.1">
    <property type="protein sequence ID" value="CJA27478.1"/>
    <property type="gene ID" value="WBGene00183050"/>
</dbReference>
<proteinExistence type="predicted"/>
<reference evidence="2" key="1">
    <citation type="submission" date="2010-08" db="EMBL/GenBank/DDBJ databases">
        <authorList>
            <consortium name="Caenorhabditis japonica Sequencing Consortium"/>
            <person name="Wilson R.K."/>
        </authorList>
    </citation>
    <scope>NUCLEOTIDE SEQUENCE [LARGE SCALE GENOMIC DNA]</scope>
    <source>
        <strain evidence="2">DF5081</strain>
    </source>
</reference>
<dbReference type="AlphaFoldDB" id="A0A8R1E7M7"/>
<keyword evidence="2" id="KW-1185">Reference proteome</keyword>
<organism evidence="1 2">
    <name type="scientific">Caenorhabditis japonica</name>
    <dbReference type="NCBI Taxonomy" id="281687"/>
    <lineage>
        <taxon>Eukaryota</taxon>
        <taxon>Metazoa</taxon>
        <taxon>Ecdysozoa</taxon>
        <taxon>Nematoda</taxon>
        <taxon>Chromadorea</taxon>
        <taxon>Rhabditida</taxon>
        <taxon>Rhabditina</taxon>
        <taxon>Rhabditomorpha</taxon>
        <taxon>Rhabditoidea</taxon>
        <taxon>Rhabditidae</taxon>
        <taxon>Peloderinae</taxon>
        <taxon>Caenorhabditis</taxon>
    </lineage>
</organism>
<evidence type="ECO:0000313" key="1">
    <source>
        <dbReference type="EnsemblMetazoa" id="CJA27478.1"/>
    </source>
</evidence>